<proteinExistence type="predicted"/>
<evidence type="ECO:0000313" key="4">
    <source>
        <dbReference type="EMBL" id="TFF11438.1"/>
    </source>
</evidence>
<keyword evidence="2" id="KW-1133">Transmembrane helix</keyword>
<dbReference type="InterPro" id="IPR009045">
    <property type="entry name" value="Zn_M74/Hedgehog-like"/>
</dbReference>
<evidence type="ECO:0000256" key="1">
    <source>
        <dbReference type="SAM" id="MobiDB-lite"/>
    </source>
</evidence>
<dbReference type="Pfam" id="PF02557">
    <property type="entry name" value="VanY"/>
    <property type="match status" value="1"/>
</dbReference>
<comment type="caution">
    <text evidence="4">The sequence shown here is derived from an EMBL/GenBank/DDBJ whole genome shotgun (WGS) entry which is preliminary data.</text>
</comment>
<dbReference type="GO" id="GO:0006508">
    <property type="term" value="P:proteolysis"/>
    <property type="evidence" value="ECO:0007669"/>
    <property type="project" value="InterPro"/>
</dbReference>
<protein>
    <recommendedName>
        <fullName evidence="3">D-alanyl-D-alanine carboxypeptidase-like core domain-containing protein</fullName>
    </recommendedName>
</protein>
<dbReference type="Gene3D" id="3.30.1380.10">
    <property type="match status" value="1"/>
</dbReference>
<feature type="compositionally biased region" description="Basic and acidic residues" evidence="1">
    <location>
        <begin position="40"/>
        <end position="50"/>
    </location>
</feature>
<feature type="transmembrane region" description="Helical" evidence="2">
    <location>
        <begin position="120"/>
        <end position="143"/>
    </location>
</feature>
<accession>A0A4Y8R219</accession>
<dbReference type="CDD" id="cd14814">
    <property type="entry name" value="Peptidase_M15"/>
    <property type="match status" value="1"/>
</dbReference>
<keyword evidence="2" id="KW-0472">Membrane</keyword>
<dbReference type="InterPro" id="IPR003709">
    <property type="entry name" value="VanY-like_core_dom"/>
</dbReference>
<dbReference type="InterPro" id="IPR052179">
    <property type="entry name" value="DD-CPase-like"/>
</dbReference>
<dbReference type="EMBL" id="SOZH01000005">
    <property type="protein sequence ID" value="TFF11438.1"/>
    <property type="molecule type" value="Genomic_DNA"/>
</dbReference>
<feature type="region of interest" description="Disordered" evidence="1">
    <location>
        <begin position="15"/>
        <end position="113"/>
    </location>
</feature>
<keyword evidence="5" id="KW-1185">Reference proteome</keyword>
<sequence>MFDTLAFTGEFHVPSQHSTSRFMVPPRSAPGGASGTPSGEGRRAPADARRRPPTHGPVGVREQAVSVSVRTPGSVREGRRRAVGSGGVTATSTAPPTGPADHPPGGRERRHARVQRRHRAAWIAAVVALVLVLGGGGGAFAWYRDTEYDALADRAATAEDLLAASDGKVADPAVRTALTTEVDDARALLAAPFLDRMTTGTDATDRSLVSASDAVHASMLDHARSEVTAARASLATASALGEKIYAATEGLGADEAVRARLRDALDTAAAADAAADAGLAGDDLARLEQAVLDLGAGLGVVSTSTEETSVAQDAVSCPAPDQVWDPDSGRVPDAALAPIPWSPGDRVRADVLDGLVALDAAYVERFGVHLTINSSYRTFEEQQGLYDPSSPIAAPPGCSNHGLGFAVDLGGGVQAFGTPQYEWLKQHAETYGWTHPDFAEPDGRVPEPWHWESVLARADG</sequence>
<dbReference type="PANTHER" id="PTHR34385:SF1">
    <property type="entry name" value="PEPTIDOGLYCAN L-ALANYL-D-GLUTAMATE ENDOPEPTIDASE CWLK"/>
    <property type="match status" value="1"/>
</dbReference>
<evidence type="ECO:0000259" key="3">
    <source>
        <dbReference type="Pfam" id="PF02557"/>
    </source>
</evidence>
<dbReference type="PANTHER" id="PTHR34385">
    <property type="entry name" value="D-ALANYL-D-ALANINE CARBOXYPEPTIDASE"/>
    <property type="match status" value="1"/>
</dbReference>
<keyword evidence="2" id="KW-0812">Transmembrane</keyword>
<organism evidence="4 5">
    <name type="scientific">Cellulosimicrobium funkei</name>
    <dbReference type="NCBI Taxonomy" id="264251"/>
    <lineage>
        <taxon>Bacteria</taxon>
        <taxon>Bacillati</taxon>
        <taxon>Actinomycetota</taxon>
        <taxon>Actinomycetes</taxon>
        <taxon>Micrococcales</taxon>
        <taxon>Promicromonosporaceae</taxon>
        <taxon>Cellulosimicrobium</taxon>
    </lineage>
</organism>
<gene>
    <name evidence="4" type="ORF">E1O70_09500</name>
</gene>
<dbReference type="SUPFAM" id="SSF55166">
    <property type="entry name" value="Hedgehog/DD-peptidase"/>
    <property type="match status" value="1"/>
</dbReference>
<dbReference type="GO" id="GO:0008233">
    <property type="term" value="F:peptidase activity"/>
    <property type="evidence" value="ECO:0007669"/>
    <property type="project" value="InterPro"/>
</dbReference>
<reference evidence="4 5" key="1">
    <citation type="submission" date="2019-03" db="EMBL/GenBank/DDBJ databases">
        <title>Cellulosimicrobium funkei JCM14302 Assembly.</title>
        <authorList>
            <person name="Dou T."/>
        </authorList>
    </citation>
    <scope>NUCLEOTIDE SEQUENCE [LARGE SCALE GENOMIC DNA]</scope>
    <source>
        <strain evidence="4 5">JCM 14302</strain>
    </source>
</reference>
<feature type="compositionally biased region" description="Low complexity" evidence="1">
    <location>
        <begin position="25"/>
        <end position="39"/>
    </location>
</feature>
<feature type="domain" description="D-alanyl-D-alanine carboxypeptidase-like core" evidence="3">
    <location>
        <begin position="347"/>
        <end position="452"/>
    </location>
</feature>
<evidence type="ECO:0000313" key="5">
    <source>
        <dbReference type="Proteomes" id="UP000298003"/>
    </source>
</evidence>
<name>A0A4Y8R219_9MICO</name>
<evidence type="ECO:0000256" key="2">
    <source>
        <dbReference type="SAM" id="Phobius"/>
    </source>
</evidence>
<dbReference type="Proteomes" id="UP000298003">
    <property type="component" value="Unassembled WGS sequence"/>
</dbReference>
<dbReference type="AlphaFoldDB" id="A0A4Y8R219"/>